<organism evidence="1 2">
    <name type="scientific">Tanacetum coccineum</name>
    <dbReference type="NCBI Taxonomy" id="301880"/>
    <lineage>
        <taxon>Eukaryota</taxon>
        <taxon>Viridiplantae</taxon>
        <taxon>Streptophyta</taxon>
        <taxon>Embryophyta</taxon>
        <taxon>Tracheophyta</taxon>
        <taxon>Spermatophyta</taxon>
        <taxon>Magnoliopsida</taxon>
        <taxon>eudicotyledons</taxon>
        <taxon>Gunneridae</taxon>
        <taxon>Pentapetalae</taxon>
        <taxon>asterids</taxon>
        <taxon>campanulids</taxon>
        <taxon>Asterales</taxon>
        <taxon>Asteraceae</taxon>
        <taxon>Asteroideae</taxon>
        <taxon>Anthemideae</taxon>
        <taxon>Anthemidinae</taxon>
        <taxon>Tanacetum</taxon>
    </lineage>
</organism>
<gene>
    <name evidence="1" type="ORF">Tco_0747999</name>
</gene>
<dbReference type="Proteomes" id="UP001151760">
    <property type="component" value="Unassembled WGS sequence"/>
</dbReference>
<name>A0ABQ4YXS6_9ASTR</name>
<protein>
    <submittedName>
        <fullName evidence="1">Uncharacterized protein</fullName>
    </submittedName>
</protein>
<proteinExistence type="predicted"/>
<dbReference type="EMBL" id="BQNB010010749">
    <property type="protein sequence ID" value="GJS81458.1"/>
    <property type="molecule type" value="Genomic_DNA"/>
</dbReference>
<sequence>MVLSFLRTMPPSVSVEESMAFMAKNLAKLNAINTLHNEQLAASHAKLILINKELVTANERLSALISNIVEPEQTVAPFFTASSSSITKIENNVASQSQTIPISLLLAPLTNNLVRESSKVQQEIVIFHSTKLHQTSALATLVKSMSSTSPCSETFPSGHRCGPPKIVM</sequence>
<evidence type="ECO:0000313" key="2">
    <source>
        <dbReference type="Proteomes" id="UP001151760"/>
    </source>
</evidence>
<reference evidence="1" key="1">
    <citation type="journal article" date="2022" name="Int. J. Mol. Sci.">
        <title>Draft Genome of Tanacetum Coccineum: Genomic Comparison of Closely Related Tanacetum-Family Plants.</title>
        <authorList>
            <person name="Yamashiro T."/>
            <person name="Shiraishi A."/>
            <person name="Nakayama K."/>
            <person name="Satake H."/>
        </authorList>
    </citation>
    <scope>NUCLEOTIDE SEQUENCE</scope>
</reference>
<comment type="caution">
    <text evidence="1">The sequence shown here is derived from an EMBL/GenBank/DDBJ whole genome shotgun (WGS) entry which is preliminary data.</text>
</comment>
<accession>A0ABQ4YXS6</accession>
<reference evidence="1" key="2">
    <citation type="submission" date="2022-01" db="EMBL/GenBank/DDBJ databases">
        <authorList>
            <person name="Yamashiro T."/>
            <person name="Shiraishi A."/>
            <person name="Satake H."/>
            <person name="Nakayama K."/>
        </authorList>
    </citation>
    <scope>NUCLEOTIDE SEQUENCE</scope>
</reference>
<evidence type="ECO:0000313" key="1">
    <source>
        <dbReference type="EMBL" id="GJS81458.1"/>
    </source>
</evidence>
<keyword evidence="2" id="KW-1185">Reference proteome</keyword>